<dbReference type="KEGG" id="rak:A1C_01270"/>
<evidence type="ECO:0000313" key="2">
    <source>
        <dbReference type="EMBL" id="ABV74572.1"/>
    </source>
</evidence>
<organism evidence="2 3">
    <name type="scientific">Rickettsia akari (strain Hartford)</name>
    <dbReference type="NCBI Taxonomy" id="293614"/>
    <lineage>
        <taxon>Bacteria</taxon>
        <taxon>Pseudomonadati</taxon>
        <taxon>Pseudomonadota</taxon>
        <taxon>Alphaproteobacteria</taxon>
        <taxon>Rickettsiales</taxon>
        <taxon>Rickettsiaceae</taxon>
        <taxon>Rickettsieae</taxon>
        <taxon>Rickettsia</taxon>
        <taxon>spotted fever group</taxon>
    </lineage>
</organism>
<keyword evidence="3" id="KW-1185">Reference proteome</keyword>
<keyword evidence="1" id="KW-0560">Oxidoreductase</keyword>
<protein>
    <recommendedName>
        <fullName evidence="4">TauD/TfdA-like domain-containing protein</fullName>
    </recommendedName>
</protein>
<accession>A8GME7</accession>
<dbReference type="STRING" id="293614.A1C_01270"/>
<evidence type="ECO:0000313" key="3">
    <source>
        <dbReference type="Proteomes" id="UP000006830"/>
    </source>
</evidence>
<dbReference type="EMBL" id="CP000847">
    <property type="protein sequence ID" value="ABV74572.1"/>
    <property type="molecule type" value="Genomic_DNA"/>
</dbReference>
<evidence type="ECO:0008006" key="4">
    <source>
        <dbReference type="Google" id="ProtNLM"/>
    </source>
</evidence>
<dbReference type="HOGENOM" id="CLU_2083070_0_0_5"/>
<dbReference type="AlphaFoldDB" id="A8GME7"/>
<dbReference type="GO" id="GO:0016706">
    <property type="term" value="F:2-oxoglutarate-dependent dioxygenase activity"/>
    <property type="evidence" value="ECO:0007669"/>
    <property type="project" value="UniProtKB-ARBA"/>
</dbReference>
<gene>
    <name evidence="2" type="ordered locus">A1C_01270</name>
</gene>
<proteinExistence type="predicted"/>
<dbReference type="Proteomes" id="UP000006830">
    <property type="component" value="Chromosome"/>
</dbReference>
<sequence>MSYQDILIGCSNEFTVTRADSFSCKILSNNIPLLVEYATGYYSRITIDAIPETQRAAGFLNKIREIVDQESMQNYIYVTSGNIVVLSNKTVVHKRDSYSHKWDGKDHYFIRIYSVKI</sequence>
<dbReference type="RefSeq" id="WP_012013442.1">
    <property type="nucleotide sequence ID" value="NC_009881.1"/>
</dbReference>
<dbReference type="Gene3D" id="3.60.130.10">
    <property type="entry name" value="Clavaminate synthase-like"/>
    <property type="match status" value="1"/>
</dbReference>
<evidence type="ECO:0000256" key="1">
    <source>
        <dbReference type="ARBA" id="ARBA00023002"/>
    </source>
</evidence>
<name>A8GME7_RICAH</name>
<dbReference type="InterPro" id="IPR042098">
    <property type="entry name" value="TauD-like_sf"/>
</dbReference>
<reference evidence="2" key="1">
    <citation type="submission" date="2007-09" db="EMBL/GenBank/DDBJ databases">
        <title>Complete Genome Sequence of Rickettsia akari.</title>
        <authorList>
            <person name="Madan A."/>
            <person name="Fahey J."/>
            <person name="Helton E."/>
            <person name="Ketteman M."/>
            <person name="Madan A."/>
            <person name="Rodrigues S."/>
            <person name="Sanchez A."/>
            <person name="Whiting M."/>
            <person name="Dasch G."/>
            <person name="Eremeeva M."/>
        </authorList>
    </citation>
    <scope>NUCLEOTIDE SEQUENCE</scope>
    <source>
        <strain evidence="2">Hartford</strain>
    </source>
</reference>
<dbReference type="SUPFAM" id="SSF51197">
    <property type="entry name" value="Clavaminate synthase-like"/>
    <property type="match status" value="1"/>
</dbReference>